<comment type="catalytic activity">
    <reaction evidence="11">
        <text>L-homoserine + NADP(+) = L-aspartate 4-semialdehyde + NADPH + H(+)</text>
        <dbReference type="Rhea" id="RHEA:15761"/>
        <dbReference type="ChEBI" id="CHEBI:15378"/>
        <dbReference type="ChEBI" id="CHEBI:57476"/>
        <dbReference type="ChEBI" id="CHEBI:57783"/>
        <dbReference type="ChEBI" id="CHEBI:58349"/>
        <dbReference type="ChEBI" id="CHEBI:537519"/>
        <dbReference type="EC" id="1.1.1.3"/>
    </reaction>
    <physiologicalReaction direction="right-to-left" evidence="11">
        <dbReference type="Rhea" id="RHEA:15763"/>
    </physiologicalReaction>
</comment>
<evidence type="ECO:0000256" key="11">
    <source>
        <dbReference type="ARBA" id="ARBA00048841"/>
    </source>
</evidence>
<feature type="binding site" evidence="13">
    <location>
        <position position="106"/>
    </location>
    <ligand>
        <name>NADPH</name>
        <dbReference type="ChEBI" id="CHEBI:57783"/>
    </ligand>
</feature>
<keyword evidence="10 14" id="KW-0486">Methionine biosynthesis</keyword>
<evidence type="ECO:0000256" key="7">
    <source>
        <dbReference type="ARBA" id="ARBA00022697"/>
    </source>
</evidence>
<evidence type="ECO:0000256" key="12">
    <source>
        <dbReference type="PIRSR" id="PIRSR000098-1"/>
    </source>
</evidence>
<feature type="domain" description="Homoserine dehydrogenase catalytic" evidence="16">
    <location>
        <begin position="138"/>
        <end position="316"/>
    </location>
</feature>
<comment type="pathway">
    <text evidence="2 14">Amino-acid biosynthesis; L-methionine biosynthesis via de novo pathway; L-homoserine from L-aspartate: step 3/3.</text>
</comment>
<keyword evidence="6 14" id="KW-0028">Amino-acid biosynthesis</keyword>
<dbReference type="InterPro" id="IPR036291">
    <property type="entry name" value="NAD(P)-bd_dom_sf"/>
</dbReference>
<evidence type="ECO:0000256" key="6">
    <source>
        <dbReference type="ARBA" id="ARBA00022605"/>
    </source>
</evidence>
<evidence type="ECO:0000256" key="2">
    <source>
        <dbReference type="ARBA" id="ARBA00005062"/>
    </source>
</evidence>
<evidence type="ECO:0000256" key="15">
    <source>
        <dbReference type="RuleBase" id="RU004171"/>
    </source>
</evidence>
<dbReference type="PANTHER" id="PTHR43331">
    <property type="entry name" value="HOMOSERINE DEHYDROGENASE"/>
    <property type="match status" value="1"/>
</dbReference>
<protein>
    <recommendedName>
        <fullName evidence="5 14">Homoserine dehydrogenase</fullName>
        <ecNumber evidence="4 14">1.1.1.3</ecNumber>
    </recommendedName>
</protein>
<dbReference type="UniPathway" id="UPA00051">
    <property type="reaction ID" value="UER00465"/>
</dbReference>
<evidence type="ECO:0000256" key="4">
    <source>
        <dbReference type="ARBA" id="ARBA00013213"/>
    </source>
</evidence>
<keyword evidence="8 14" id="KW-0560">Oxidoreductase</keyword>
<keyword evidence="7 14" id="KW-0791">Threonine biosynthesis</keyword>
<evidence type="ECO:0000313" key="19">
    <source>
        <dbReference type="Proteomes" id="UP000051412"/>
    </source>
</evidence>
<dbReference type="GO" id="GO:0004412">
    <property type="term" value="F:homoserine dehydrogenase activity"/>
    <property type="evidence" value="ECO:0007669"/>
    <property type="project" value="UniProtKB-EC"/>
</dbReference>
<evidence type="ECO:0000256" key="10">
    <source>
        <dbReference type="ARBA" id="ARBA00023167"/>
    </source>
</evidence>
<feature type="domain" description="Aspartate/homoserine dehydrogenase NAD-binding" evidence="17">
    <location>
        <begin position="10"/>
        <end position="130"/>
    </location>
</feature>
<keyword evidence="19" id="KW-1185">Reference proteome</keyword>
<dbReference type="InterPro" id="IPR001342">
    <property type="entry name" value="HDH_cat"/>
</dbReference>
<dbReference type="PANTHER" id="PTHR43331:SF1">
    <property type="entry name" value="HOMOSERINE DEHYDROGENASE"/>
    <property type="match status" value="1"/>
</dbReference>
<dbReference type="Gene3D" id="3.40.50.720">
    <property type="entry name" value="NAD(P)-binding Rossmann-like Domain"/>
    <property type="match status" value="1"/>
</dbReference>
<dbReference type="RefSeq" id="WP_053003054.1">
    <property type="nucleotide sequence ID" value="NZ_AZGM01000013.1"/>
</dbReference>
<keyword evidence="9" id="KW-0915">Sodium</keyword>
<evidence type="ECO:0000256" key="1">
    <source>
        <dbReference type="ARBA" id="ARBA00005056"/>
    </source>
</evidence>
<gene>
    <name evidence="18" type="ORF">FD32_GL000396</name>
</gene>
<evidence type="ECO:0000256" key="8">
    <source>
        <dbReference type="ARBA" id="ARBA00023002"/>
    </source>
</evidence>
<dbReference type="PIRSF" id="PIRSF000098">
    <property type="entry name" value="Homoser_dehydrog"/>
    <property type="match status" value="1"/>
</dbReference>
<dbReference type="InterPro" id="IPR005106">
    <property type="entry name" value="Asp/hSer_DH_NAD-bd"/>
</dbReference>
<dbReference type="STRING" id="1423782.FD32_GL000396"/>
<sequence>METITIGLLGLGTVGKGVVTLLQTQAAKIARTQDFRFKLKSVAVHNLAHHQGDRLPAGTILTDKVTDVVDDPEIHIVVEAMGTIAPAKVAICQAILNGKSIISANKDLLATAGEEILQLAKTAKVDFFYEASVAGGIPILRVLSSCLETDQITQITGIINGTANYVLTAMDRKGQDYKTALAAAQELGYAEADPTNDVQGIDATYKLIILSRFAFGQSLSLKDVPAQGITNVSPAQLASANQLGLKVKLLAVAKEEKHQLFSFVGPAAIPAAEPLAHVNGVQNAIAVQSDALGETTYTGPGAGATPTANSILSDLLATGDDIVKGNCGREFNSYRKPAIAKPLTAVPQRYLITVEGTGNLLSIVSNIPTVSWQQQATGQDYWSGLTPVIDHDDLEQLCASLRQSGRQVAFLPIANSWQTVPEKVRE</sequence>
<dbReference type="InterPro" id="IPR019811">
    <property type="entry name" value="HDH_CS"/>
</dbReference>
<comment type="similarity">
    <text evidence="3 15">Belongs to the homoserine dehydrogenase family.</text>
</comment>
<dbReference type="AlphaFoldDB" id="A0A0R1XJ79"/>
<dbReference type="PROSITE" id="PS01042">
    <property type="entry name" value="HOMOSER_DHGENASE"/>
    <property type="match status" value="1"/>
</dbReference>
<dbReference type="Pfam" id="PF00742">
    <property type="entry name" value="Homoserine_dh"/>
    <property type="match status" value="1"/>
</dbReference>
<dbReference type="SUPFAM" id="SSF51735">
    <property type="entry name" value="NAD(P)-binding Rossmann-fold domains"/>
    <property type="match status" value="1"/>
</dbReference>
<dbReference type="Gene3D" id="3.30.360.10">
    <property type="entry name" value="Dihydrodipicolinate Reductase, domain 2"/>
    <property type="match status" value="1"/>
</dbReference>
<comment type="pathway">
    <text evidence="1 14">Amino-acid biosynthesis; L-threonine biosynthesis; L-threonine from L-aspartate: step 3/5.</text>
</comment>
<accession>A0A0R1XJ79</accession>
<dbReference type="InterPro" id="IPR016204">
    <property type="entry name" value="HDH"/>
</dbReference>
<reference evidence="18 19" key="1">
    <citation type="journal article" date="2015" name="Genome Announc.">
        <title>Expanding the biotechnology potential of lactobacilli through comparative genomics of 213 strains and associated genera.</title>
        <authorList>
            <person name="Sun Z."/>
            <person name="Harris H.M."/>
            <person name="McCann A."/>
            <person name="Guo C."/>
            <person name="Argimon S."/>
            <person name="Zhang W."/>
            <person name="Yang X."/>
            <person name="Jeffery I.B."/>
            <person name="Cooney J.C."/>
            <person name="Kagawa T.F."/>
            <person name="Liu W."/>
            <person name="Song Y."/>
            <person name="Salvetti E."/>
            <person name="Wrobel A."/>
            <person name="Rasinkangas P."/>
            <person name="Parkhill J."/>
            <person name="Rea M.C."/>
            <person name="O'Sullivan O."/>
            <person name="Ritari J."/>
            <person name="Douillard F.P."/>
            <person name="Paul Ross R."/>
            <person name="Yang R."/>
            <person name="Briner A.E."/>
            <person name="Felis G.E."/>
            <person name="de Vos W.M."/>
            <person name="Barrangou R."/>
            <person name="Klaenhammer T.R."/>
            <person name="Caufield P.W."/>
            <person name="Cui Y."/>
            <person name="Zhang H."/>
            <person name="O'Toole P.W."/>
        </authorList>
    </citation>
    <scope>NUCLEOTIDE SEQUENCE [LARGE SCALE GENOMIC DNA]</scope>
    <source>
        <strain evidence="18 19">DSM 6035</strain>
    </source>
</reference>
<dbReference type="NCBIfam" id="NF004976">
    <property type="entry name" value="PRK06349.1"/>
    <property type="match status" value="1"/>
</dbReference>
<dbReference type="PATRIC" id="fig|1423782.4.peg.409"/>
<dbReference type="EMBL" id="AZGM01000013">
    <property type="protein sequence ID" value="KRM30208.1"/>
    <property type="molecule type" value="Genomic_DNA"/>
</dbReference>
<dbReference type="OrthoDB" id="9808167at2"/>
<evidence type="ECO:0000256" key="3">
    <source>
        <dbReference type="ARBA" id="ARBA00006753"/>
    </source>
</evidence>
<dbReference type="GO" id="GO:0009088">
    <property type="term" value="P:threonine biosynthetic process"/>
    <property type="evidence" value="ECO:0007669"/>
    <property type="project" value="UniProtKB-UniPathway"/>
</dbReference>
<dbReference type="EC" id="1.1.1.3" evidence="4 14"/>
<comment type="caution">
    <text evidence="18">The sequence shown here is derived from an EMBL/GenBank/DDBJ whole genome shotgun (WGS) entry which is preliminary data.</text>
</comment>
<dbReference type="UniPathway" id="UPA00050">
    <property type="reaction ID" value="UER00063"/>
</dbReference>
<feature type="binding site" evidence="13">
    <location>
        <begin position="9"/>
        <end position="16"/>
    </location>
    <ligand>
        <name>NADP(+)</name>
        <dbReference type="ChEBI" id="CHEBI:58349"/>
    </ligand>
</feature>
<dbReference type="Pfam" id="PF03447">
    <property type="entry name" value="NAD_binding_3"/>
    <property type="match status" value="1"/>
</dbReference>
<evidence type="ECO:0000256" key="5">
    <source>
        <dbReference type="ARBA" id="ARBA00013376"/>
    </source>
</evidence>
<evidence type="ECO:0000256" key="9">
    <source>
        <dbReference type="ARBA" id="ARBA00023053"/>
    </source>
</evidence>
<keyword evidence="13 14" id="KW-0521">NADP</keyword>
<evidence type="ECO:0000259" key="16">
    <source>
        <dbReference type="Pfam" id="PF00742"/>
    </source>
</evidence>
<proteinExistence type="inferred from homology"/>
<evidence type="ECO:0000256" key="14">
    <source>
        <dbReference type="RuleBase" id="RU000579"/>
    </source>
</evidence>
<feature type="binding site" evidence="13">
    <location>
        <position position="191"/>
    </location>
    <ligand>
        <name>L-homoserine</name>
        <dbReference type="ChEBI" id="CHEBI:57476"/>
    </ligand>
</feature>
<dbReference type="FunFam" id="3.30.360.10:FF:000005">
    <property type="entry name" value="Homoserine dehydrogenase"/>
    <property type="match status" value="1"/>
</dbReference>
<dbReference type="Proteomes" id="UP000051412">
    <property type="component" value="Unassembled WGS sequence"/>
</dbReference>
<dbReference type="GO" id="GO:0050661">
    <property type="term" value="F:NADP binding"/>
    <property type="evidence" value="ECO:0007669"/>
    <property type="project" value="InterPro"/>
</dbReference>
<dbReference type="GO" id="GO:0009086">
    <property type="term" value="P:methionine biosynthetic process"/>
    <property type="evidence" value="ECO:0007669"/>
    <property type="project" value="UniProtKB-KW"/>
</dbReference>
<evidence type="ECO:0000259" key="17">
    <source>
        <dbReference type="Pfam" id="PF03447"/>
    </source>
</evidence>
<feature type="active site" description="Proton donor" evidence="12">
    <location>
        <position position="206"/>
    </location>
</feature>
<evidence type="ECO:0000256" key="13">
    <source>
        <dbReference type="PIRSR" id="PIRSR000098-2"/>
    </source>
</evidence>
<name>A0A0R1XJ79_9LACO</name>
<dbReference type="SUPFAM" id="SSF55347">
    <property type="entry name" value="Glyceraldehyde-3-phosphate dehydrogenase-like, C-terminal domain"/>
    <property type="match status" value="1"/>
</dbReference>
<organism evidence="18 19">
    <name type="scientific">Limosilactobacillus panis DSM 6035</name>
    <dbReference type="NCBI Taxonomy" id="1423782"/>
    <lineage>
        <taxon>Bacteria</taxon>
        <taxon>Bacillati</taxon>
        <taxon>Bacillota</taxon>
        <taxon>Bacilli</taxon>
        <taxon>Lactobacillales</taxon>
        <taxon>Lactobacillaceae</taxon>
        <taxon>Limosilactobacillus</taxon>
    </lineage>
</organism>
<evidence type="ECO:0000313" key="18">
    <source>
        <dbReference type="EMBL" id="KRM30208.1"/>
    </source>
</evidence>